<evidence type="ECO:0000313" key="1">
    <source>
        <dbReference type="EMBL" id="WUT87228.1"/>
    </source>
</evidence>
<evidence type="ECO:0000313" key="2">
    <source>
        <dbReference type="Proteomes" id="UP001432060"/>
    </source>
</evidence>
<dbReference type="Proteomes" id="UP001432060">
    <property type="component" value="Chromosome"/>
</dbReference>
<keyword evidence="2" id="KW-1185">Reference proteome</keyword>
<accession>A0ABZ1XUJ0</accession>
<organism evidence="1 2">
    <name type="scientific">Streptomyces melanogenes</name>
    <dbReference type="NCBI Taxonomy" id="67326"/>
    <lineage>
        <taxon>Bacteria</taxon>
        <taxon>Bacillati</taxon>
        <taxon>Actinomycetota</taxon>
        <taxon>Actinomycetes</taxon>
        <taxon>Kitasatosporales</taxon>
        <taxon>Streptomycetaceae</taxon>
        <taxon>Streptomyces</taxon>
    </lineage>
</organism>
<proteinExistence type="predicted"/>
<protein>
    <submittedName>
        <fullName evidence="1">Uncharacterized protein</fullName>
    </submittedName>
</protein>
<gene>
    <name evidence="1" type="ORF">OG515_35935</name>
</gene>
<reference evidence="1" key="1">
    <citation type="submission" date="2022-10" db="EMBL/GenBank/DDBJ databases">
        <title>The complete genomes of actinobacterial strains from the NBC collection.</title>
        <authorList>
            <person name="Joergensen T.S."/>
            <person name="Alvarez Arevalo M."/>
            <person name="Sterndorff E.B."/>
            <person name="Faurdal D."/>
            <person name="Vuksanovic O."/>
            <person name="Mourched A.-S."/>
            <person name="Charusanti P."/>
            <person name="Shaw S."/>
            <person name="Blin K."/>
            <person name="Weber T."/>
        </authorList>
    </citation>
    <scope>NUCLEOTIDE SEQUENCE</scope>
    <source>
        <strain evidence="1">NBC_00668</strain>
    </source>
</reference>
<dbReference type="RefSeq" id="WP_329404237.1">
    <property type="nucleotide sequence ID" value="NZ_CP109019.1"/>
</dbReference>
<sequence length="56" mass="6149">MARPLSGRTWLSGEERLADDVASYARGQQPLPFVVLGVGGRPVRTFTAEGGSKMWW</sequence>
<name>A0ABZ1XUJ0_9ACTN</name>
<dbReference type="EMBL" id="CP109019">
    <property type="protein sequence ID" value="WUT87228.1"/>
    <property type="molecule type" value="Genomic_DNA"/>
</dbReference>